<evidence type="ECO:0000256" key="1">
    <source>
        <dbReference type="SAM" id="Phobius"/>
    </source>
</evidence>
<dbReference type="EMBL" id="KZ613516">
    <property type="protein sequence ID" value="PMD15098.1"/>
    <property type="molecule type" value="Genomic_DNA"/>
</dbReference>
<keyword evidence="1" id="KW-0472">Membrane</keyword>
<reference evidence="2 3" key="1">
    <citation type="submission" date="2016-05" db="EMBL/GenBank/DDBJ databases">
        <title>A degradative enzymes factory behind the ericoid mycorrhizal symbiosis.</title>
        <authorList>
            <consortium name="DOE Joint Genome Institute"/>
            <person name="Martino E."/>
            <person name="Morin E."/>
            <person name="Grelet G."/>
            <person name="Kuo A."/>
            <person name="Kohler A."/>
            <person name="Daghino S."/>
            <person name="Barry K."/>
            <person name="Choi C."/>
            <person name="Cichocki N."/>
            <person name="Clum A."/>
            <person name="Copeland A."/>
            <person name="Hainaut M."/>
            <person name="Haridas S."/>
            <person name="Labutti K."/>
            <person name="Lindquist E."/>
            <person name="Lipzen A."/>
            <person name="Khouja H.-R."/>
            <person name="Murat C."/>
            <person name="Ohm R."/>
            <person name="Olson A."/>
            <person name="Spatafora J."/>
            <person name="Veneault-Fourrey C."/>
            <person name="Henrissat B."/>
            <person name="Grigoriev I."/>
            <person name="Martin F."/>
            <person name="Perotto S."/>
        </authorList>
    </citation>
    <scope>NUCLEOTIDE SEQUENCE [LARGE SCALE GENOMIC DNA]</scope>
    <source>
        <strain evidence="2 3">UAMH 7357</strain>
    </source>
</reference>
<evidence type="ECO:0000313" key="3">
    <source>
        <dbReference type="Proteomes" id="UP000235672"/>
    </source>
</evidence>
<gene>
    <name evidence="2" type="ORF">NA56DRAFT_754331</name>
</gene>
<evidence type="ECO:0000313" key="2">
    <source>
        <dbReference type="EMBL" id="PMD15098.1"/>
    </source>
</evidence>
<feature type="transmembrane region" description="Helical" evidence="1">
    <location>
        <begin position="251"/>
        <end position="273"/>
    </location>
</feature>
<dbReference type="Proteomes" id="UP000235672">
    <property type="component" value="Unassembled WGS sequence"/>
</dbReference>
<organism evidence="2 3">
    <name type="scientific">Hyaloscypha hepaticicola</name>
    <dbReference type="NCBI Taxonomy" id="2082293"/>
    <lineage>
        <taxon>Eukaryota</taxon>
        <taxon>Fungi</taxon>
        <taxon>Dikarya</taxon>
        <taxon>Ascomycota</taxon>
        <taxon>Pezizomycotina</taxon>
        <taxon>Leotiomycetes</taxon>
        <taxon>Helotiales</taxon>
        <taxon>Hyaloscyphaceae</taxon>
        <taxon>Hyaloscypha</taxon>
    </lineage>
</organism>
<dbReference type="OrthoDB" id="434972at2759"/>
<feature type="transmembrane region" description="Helical" evidence="1">
    <location>
        <begin position="225"/>
        <end position="245"/>
    </location>
</feature>
<dbReference type="AlphaFoldDB" id="A0A2J6PM23"/>
<protein>
    <submittedName>
        <fullName evidence="2">Uncharacterized protein</fullName>
    </submittedName>
</protein>
<keyword evidence="1" id="KW-0812">Transmembrane</keyword>
<dbReference type="CDD" id="cd13965">
    <property type="entry name" value="PT_UbiA_3"/>
    <property type="match status" value="1"/>
</dbReference>
<keyword evidence="1" id="KW-1133">Transmembrane helix</keyword>
<proteinExistence type="predicted"/>
<accession>A0A2J6PM23</accession>
<sequence length="286" mass="32599">MTFMTSYKMMDRMAQPVSSTSWYQLSAKDAPSGYVFTPALISTHNLLYHLQTIWLFTYTDLKTIVFPSSAFGVLTALSSSMIRIIPLTPSPIFQRLLAVFFWTWLNLLPFCIGNQRQAGAVIEDKQNKPWRPVASGRLKPRQAINLQLSVYPLVLLYWYNDLEGSERSCITRNLINASGFMVYSSGALAVALNGEVPSAKLYQWQLLVYRLRNRKTVHLVIGDRAARWTIAVTVSFWIIVAPRFWSSDLAGYLVPFIVGFIFIVRTLFITNVAEDKLLSRFGIYGW</sequence>
<feature type="transmembrane region" description="Helical" evidence="1">
    <location>
        <begin position="64"/>
        <end position="86"/>
    </location>
</feature>
<name>A0A2J6PM23_9HELO</name>
<feature type="transmembrane region" description="Helical" evidence="1">
    <location>
        <begin position="92"/>
        <end position="112"/>
    </location>
</feature>
<keyword evidence="3" id="KW-1185">Reference proteome</keyword>
<dbReference type="STRING" id="1745343.A0A2J6PM23"/>